<dbReference type="Proteomes" id="UP000029725">
    <property type="component" value="Unassembled WGS sequence"/>
</dbReference>
<dbReference type="FunFam" id="3.40.50.10810:FF:000008">
    <property type="entry name" value="Chromatin structure-remodeling complex subunit snf21"/>
    <property type="match status" value="1"/>
</dbReference>
<keyword evidence="4" id="KW-0067">ATP-binding</keyword>
<evidence type="ECO:0000259" key="9">
    <source>
        <dbReference type="PROSITE" id="PS51194"/>
    </source>
</evidence>
<proteinExistence type="predicted"/>
<dbReference type="Pfam" id="PF00271">
    <property type="entry name" value="Helicase_C"/>
    <property type="match status" value="1"/>
</dbReference>
<dbReference type="InterPro" id="IPR038718">
    <property type="entry name" value="SNF2-like_sf"/>
</dbReference>
<dbReference type="GO" id="GO:0005524">
    <property type="term" value="F:ATP binding"/>
    <property type="evidence" value="ECO:0007669"/>
    <property type="project" value="InterPro"/>
</dbReference>
<keyword evidence="11" id="KW-1185">Reference proteome</keyword>
<keyword evidence="3" id="KW-0378">Hydrolase</keyword>
<dbReference type="OrthoDB" id="5857104at2759"/>
<dbReference type="GO" id="GO:0005634">
    <property type="term" value="C:nucleus"/>
    <property type="evidence" value="ECO:0007669"/>
    <property type="project" value="UniProtKB-SubCell"/>
</dbReference>
<dbReference type="CDD" id="cd18793">
    <property type="entry name" value="SF2_C_SNF"/>
    <property type="match status" value="1"/>
</dbReference>
<feature type="region of interest" description="Disordered" evidence="7">
    <location>
        <begin position="635"/>
        <end position="695"/>
    </location>
</feature>
<evidence type="ECO:0000256" key="7">
    <source>
        <dbReference type="SAM" id="MobiDB-lite"/>
    </source>
</evidence>
<evidence type="ECO:0000256" key="5">
    <source>
        <dbReference type="ARBA" id="ARBA00023117"/>
    </source>
</evidence>
<name>A0A098VPW4_9MICR</name>
<dbReference type="InterPro" id="IPR001650">
    <property type="entry name" value="Helicase_C-like"/>
</dbReference>
<dbReference type="GO" id="GO:0016787">
    <property type="term" value="F:hydrolase activity"/>
    <property type="evidence" value="ECO:0007669"/>
    <property type="project" value="UniProtKB-KW"/>
</dbReference>
<dbReference type="CDD" id="cd17996">
    <property type="entry name" value="DEXHc_SMARCA2_SMARCA4"/>
    <property type="match status" value="1"/>
</dbReference>
<dbReference type="Gene3D" id="3.40.50.300">
    <property type="entry name" value="P-loop containing nucleotide triphosphate hydrolases"/>
    <property type="match status" value="1"/>
</dbReference>
<dbReference type="InterPro" id="IPR049730">
    <property type="entry name" value="SNF2/RAD54-like_C"/>
</dbReference>
<dbReference type="InterPro" id="IPR000330">
    <property type="entry name" value="SNF2_N"/>
</dbReference>
<sequence>AGFDDSFPTALSSAFSTSISNSSANIDYYAAAHTFQEQLPPKPSILVGGTLKEYQQRGVAWMLSLYNNRLNGILADEMGLGKTIQTIALITYLVECKRQNGPFLIIVPLSTIPNWVNEFDKWAPTLLRVEYKGTPDQRKALQASIKGSARMNVLLTTYDYIIKDKSFLSKIPFLYMIIDEGHRMKNTTSKLSLTLTQSYITKYRLILTGTPLQNNLPELWSLLNFVLPKIFSSSKSFEEWFNAPFANTGERLELNEEETLLIIRRLHKVLRPFLLRRLKNDVEGDLPDKIERVIRCPMSAIQSELYLSLQKKATNPKKGGIRAFNNTVMQLRKVCNHPFVFEEVEATLNPTRANNDLLYRTSGKFELLGRILPKMKAASHKVLIFFQMTSVMTIMEDFLNLLMISYLRLDGSTPAAERSVLLNKFNAPDSPYVIFLLSTRAGGLGLNLQTADTVIIFDSDWNPHADLQAQDRAHRIGQTREVRIFRLVTVDSIEEVILARAQHKLALDGKVIQAGRFDHKSTNEEREALLRAILETEAASVEEEKRTESAILENDELNEMLARGDHELQLFQSIDKQRIASKPSLITREELPKIFLHETMNEADDDDFLPERRRAQWSSSYAKDDRLTDAQWLKKLDEDDQGPIEGDSDEIANTAENDDVIDSGDYDDNLEEIEDDMGDEDADNISSLRIKRHCA</sequence>
<dbReference type="HOGENOM" id="CLU_000315_17_8_1"/>
<comment type="caution">
    <text evidence="10">The sequence shown here is derived from an EMBL/GenBank/DDBJ whole genome shotgun (WGS) entry which is preliminary data.</text>
</comment>
<dbReference type="SMART" id="SM00490">
    <property type="entry name" value="HELICc"/>
    <property type="match status" value="1"/>
</dbReference>
<dbReference type="SUPFAM" id="SSF52540">
    <property type="entry name" value="P-loop containing nucleoside triphosphate hydrolases"/>
    <property type="match status" value="2"/>
</dbReference>
<dbReference type="GO" id="GO:0042393">
    <property type="term" value="F:histone binding"/>
    <property type="evidence" value="ECO:0007669"/>
    <property type="project" value="InterPro"/>
</dbReference>
<dbReference type="SMART" id="SM01314">
    <property type="entry name" value="SnAC"/>
    <property type="match status" value="1"/>
</dbReference>
<dbReference type="GeneID" id="25259993"/>
<evidence type="ECO:0000256" key="2">
    <source>
        <dbReference type="ARBA" id="ARBA00022741"/>
    </source>
</evidence>
<protein>
    <submittedName>
        <fullName evidence="10">Uncharacterized protein</fullName>
    </submittedName>
</protein>
<gene>
    <name evidence="10" type="ORF">DI09_44p10</name>
</gene>
<dbReference type="PROSITE" id="PS51194">
    <property type="entry name" value="HELICASE_CTER"/>
    <property type="match status" value="1"/>
</dbReference>
<dbReference type="EMBL" id="JMKJ01000388">
    <property type="protein sequence ID" value="KGG51097.1"/>
    <property type="molecule type" value="Genomic_DNA"/>
</dbReference>
<dbReference type="RefSeq" id="XP_013237546.1">
    <property type="nucleotide sequence ID" value="XM_013382092.1"/>
</dbReference>
<feature type="domain" description="Helicase C-terminal" evidence="9">
    <location>
        <begin position="367"/>
        <end position="530"/>
    </location>
</feature>
<organism evidence="10 11">
    <name type="scientific">Mitosporidium daphniae</name>
    <dbReference type="NCBI Taxonomy" id="1485682"/>
    <lineage>
        <taxon>Eukaryota</taxon>
        <taxon>Fungi</taxon>
        <taxon>Fungi incertae sedis</taxon>
        <taxon>Microsporidia</taxon>
        <taxon>Mitosporidium</taxon>
    </lineage>
</organism>
<dbReference type="PROSITE" id="PS51192">
    <property type="entry name" value="HELICASE_ATP_BIND_1"/>
    <property type="match status" value="1"/>
</dbReference>
<evidence type="ECO:0000313" key="11">
    <source>
        <dbReference type="Proteomes" id="UP000029725"/>
    </source>
</evidence>
<dbReference type="PANTHER" id="PTHR10799">
    <property type="entry name" value="SNF2/RAD54 HELICASE FAMILY"/>
    <property type="match status" value="1"/>
</dbReference>
<feature type="compositionally biased region" description="Acidic residues" evidence="7">
    <location>
        <begin position="638"/>
        <end position="683"/>
    </location>
</feature>
<keyword evidence="2" id="KW-0547">Nucleotide-binding</keyword>
<keyword evidence="6" id="KW-0539">Nucleus</keyword>
<dbReference type="InterPro" id="IPR014001">
    <property type="entry name" value="Helicase_ATP-bd"/>
</dbReference>
<dbReference type="AlphaFoldDB" id="A0A098VPW4"/>
<comment type="subcellular location">
    <subcellularLocation>
        <location evidence="1">Nucleus</location>
    </subcellularLocation>
</comment>
<evidence type="ECO:0000256" key="4">
    <source>
        <dbReference type="ARBA" id="ARBA00022840"/>
    </source>
</evidence>
<keyword evidence="5" id="KW-0103">Bromodomain</keyword>
<dbReference type="Pfam" id="PF00176">
    <property type="entry name" value="SNF2-rel_dom"/>
    <property type="match status" value="1"/>
</dbReference>
<evidence type="ECO:0000313" key="10">
    <source>
        <dbReference type="EMBL" id="KGG51097.1"/>
    </source>
</evidence>
<dbReference type="InterPro" id="IPR027417">
    <property type="entry name" value="P-loop_NTPase"/>
</dbReference>
<reference evidence="10 11" key="1">
    <citation type="submission" date="2014-04" db="EMBL/GenBank/DDBJ databases">
        <title>A new species of microsporidia sheds light on the evolution of extreme parasitism.</title>
        <authorList>
            <person name="Haag K.L."/>
            <person name="James T.Y."/>
            <person name="Larsson R."/>
            <person name="Schaer T.M."/>
            <person name="Refardt D."/>
            <person name="Pombert J.-F."/>
            <person name="Ebert D."/>
        </authorList>
    </citation>
    <scope>NUCLEOTIDE SEQUENCE [LARGE SCALE GENOMIC DNA]</scope>
    <source>
        <strain evidence="10 11">UGP3</strain>
        <tissue evidence="10">Spores</tissue>
    </source>
</reference>
<dbReference type="SMART" id="SM00487">
    <property type="entry name" value="DEXDc"/>
    <property type="match status" value="1"/>
</dbReference>
<evidence type="ECO:0000256" key="6">
    <source>
        <dbReference type="ARBA" id="ARBA00023242"/>
    </source>
</evidence>
<accession>A0A098VPW4</accession>
<dbReference type="Gene3D" id="3.40.50.10810">
    <property type="entry name" value="Tandem AAA-ATPase domain"/>
    <property type="match status" value="1"/>
</dbReference>
<evidence type="ECO:0000259" key="8">
    <source>
        <dbReference type="PROSITE" id="PS51192"/>
    </source>
</evidence>
<evidence type="ECO:0000256" key="3">
    <source>
        <dbReference type="ARBA" id="ARBA00022801"/>
    </source>
</evidence>
<feature type="domain" description="Helicase ATP-binding" evidence="8">
    <location>
        <begin position="63"/>
        <end position="229"/>
    </location>
</feature>
<feature type="non-terminal residue" evidence="10">
    <location>
        <position position="1"/>
    </location>
</feature>
<dbReference type="VEuPathDB" id="MicrosporidiaDB:DI09_44p10"/>
<dbReference type="InterPro" id="IPR029295">
    <property type="entry name" value="SnAC"/>
</dbReference>
<evidence type="ECO:0000256" key="1">
    <source>
        <dbReference type="ARBA" id="ARBA00004123"/>
    </source>
</evidence>